<dbReference type="EMBL" id="HBHJ01017510">
    <property type="protein sequence ID" value="CAD9690921.1"/>
    <property type="molecule type" value="Transcribed_RNA"/>
</dbReference>
<name>A0A7S2S6D0_9STRA</name>
<reference evidence="2" key="1">
    <citation type="submission" date="2021-01" db="EMBL/GenBank/DDBJ databases">
        <authorList>
            <person name="Corre E."/>
            <person name="Pelletier E."/>
            <person name="Niang G."/>
            <person name="Scheremetjew M."/>
            <person name="Finn R."/>
            <person name="Kale V."/>
            <person name="Holt S."/>
            <person name="Cochrane G."/>
            <person name="Meng A."/>
            <person name="Brown T."/>
            <person name="Cohen L."/>
        </authorList>
    </citation>
    <scope>NUCLEOTIDE SEQUENCE</scope>
    <source>
        <strain evidence="2">CCMP1243</strain>
    </source>
</reference>
<evidence type="ECO:0000256" key="1">
    <source>
        <dbReference type="SAM" id="MobiDB-lite"/>
    </source>
</evidence>
<dbReference type="AlphaFoldDB" id="A0A7S2S6D0"/>
<feature type="region of interest" description="Disordered" evidence="1">
    <location>
        <begin position="211"/>
        <end position="270"/>
    </location>
</feature>
<gene>
    <name evidence="2" type="ORF">RMAR1173_LOCUS11605</name>
</gene>
<evidence type="ECO:0000313" key="2">
    <source>
        <dbReference type="EMBL" id="CAD9690921.1"/>
    </source>
</evidence>
<accession>A0A7S2S6D0</accession>
<protein>
    <submittedName>
        <fullName evidence="2">Uncharacterized protein</fullName>
    </submittedName>
</protein>
<proteinExistence type="predicted"/>
<sequence length="270" mass="29310">MALPLIVASNISLQVRAAQQLKRDRDDRRRKAQEALRSAGVTLDPEELVDRMENAGSQVSPGSLAALQEGRNPMKEAIDMGSTLAVQSLVELDHLTLTLPCCVRGPPLVYLRSDRDHPHRQTFISLLEGLGLARGMVPFSDGTLVPVDCLLDVASSRSEDRLKDLLRAGKLDMRQLKTLRVFLSLPQGIERDDPHLSRLVSLASRRENPFVDTVDDEGMRSKNKELQSRLLPGRSGTGKGPAGASDDNSDDENEPSGAAGAAGGRNCTLM</sequence>
<organism evidence="2">
    <name type="scientific">Rhizochromulina marina</name>
    <dbReference type="NCBI Taxonomy" id="1034831"/>
    <lineage>
        <taxon>Eukaryota</taxon>
        <taxon>Sar</taxon>
        <taxon>Stramenopiles</taxon>
        <taxon>Ochrophyta</taxon>
        <taxon>Dictyochophyceae</taxon>
        <taxon>Rhizochromulinales</taxon>
        <taxon>Rhizochromulina</taxon>
    </lineage>
</organism>
<feature type="compositionally biased region" description="Basic and acidic residues" evidence="1">
    <location>
        <begin position="217"/>
        <end position="227"/>
    </location>
</feature>